<sequence length="500" mass="55487">MNFVAVRPRSPIAEFCVVGFFLQYCVSVVATRLQCHSRSACTVSAALSSMADLYRRLPLLLLVVVVFVRGRKATPRSSTKARKMDNLQKKTTPSAVAGGSSRLLRTGVEGGRRTYDPTLYIHLPSHEIPLPPSDGDADDPRSSTVPLGSDWTQDWMGSQLFKQPPTPTYTDLPEGWTLAGYDAALVDLSFGLRSGSGPGKPSREAIGDCADYFVAIANGDAGAEPPSMLIMPPNDVPRFKIDDPAQREPTLCKVRIVEKLVLRTIHRWIFKSSSRSNDFARAESYITVDYATDVARAVWKGLEWSRVVSPTLVYYMLHMKMDMPLWFEGVKIVDKPEYDDMAPQQRATILRVVGCWTDALWCGQWGNGGRLKQERLTRLADCLRVLLSVCMWIMRMGGDDDHSHYDAGLHASLTTTPTLIAAGSYIFNWRRHIVDSTNLVLDHLGTPHLTLGEYPHCIPKWVDCRLVCDHNATLKNGAEAAKHDWIDNGPPADEDGGDGK</sequence>
<evidence type="ECO:0000313" key="3">
    <source>
        <dbReference type="Proteomes" id="UP000265515"/>
    </source>
</evidence>
<dbReference type="AlphaFoldDB" id="A0A388JLS6"/>
<feature type="region of interest" description="Disordered" evidence="1">
    <location>
        <begin position="126"/>
        <end position="145"/>
    </location>
</feature>
<evidence type="ECO:0000256" key="1">
    <source>
        <dbReference type="SAM" id="MobiDB-lite"/>
    </source>
</evidence>
<dbReference type="EMBL" id="BFEA01000001">
    <property type="protein sequence ID" value="GBG58766.1"/>
    <property type="molecule type" value="Genomic_DNA"/>
</dbReference>
<protein>
    <submittedName>
        <fullName evidence="2">Uncharacterized protein</fullName>
    </submittedName>
</protein>
<evidence type="ECO:0000313" key="2">
    <source>
        <dbReference type="EMBL" id="GBG58766.1"/>
    </source>
</evidence>
<accession>A0A388JLS6</accession>
<name>A0A388JLS6_CHABU</name>
<keyword evidence="3" id="KW-1185">Reference proteome</keyword>
<reference evidence="2 3" key="1">
    <citation type="journal article" date="2018" name="Cell">
        <title>The Chara Genome: Secondary Complexity and Implications for Plant Terrestrialization.</title>
        <authorList>
            <person name="Nishiyama T."/>
            <person name="Sakayama H."/>
            <person name="Vries J.D."/>
            <person name="Buschmann H."/>
            <person name="Saint-Marcoux D."/>
            <person name="Ullrich K.K."/>
            <person name="Haas F.B."/>
            <person name="Vanderstraeten L."/>
            <person name="Becker D."/>
            <person name="Lang D."/>
            <person name="Vosolsobe S."/>
            <person name="Rombauts S."/>
            <person name="Wilhelmsson P.K.I."/>
            <person name="Janitza P."/>
            <person name="Kern R."/>
            <person name="Heyl A."/>
            <person name="Rumpler F."/>
            <person name="Villalobos L.I.A.C."/>
            <person name="Clay J.M."/>
            <person name="Skokan R."/>
            <person name="Toyoda A."/>
            <person name="Suzuki Y."/>
            <person name="Kagoshima H."/>
            <person name="Schijlen E."/>
            <person name="Tajeshwar N."/>
            <person name="Catarino B."/>
            <person name="Hetherington A.J."/>
            <person name="Saltykova A."/>
            <person name="Bonnot C."/>
            <person name="Breuninger H."/>
            <person name="Symeonidi A."/>
            <person name="Radhakrishnan G.V."/>
            <person name="Van Nieuwerburgh F."/>
            <person name="Deforce D."/>
            <person name="Chang C."/>
            <person name="Karol K.G."/>
            <person name="Hedrich R."/>
            <person name="Ulvskov P."/>
            <person name="Glockner G."/>
            <person name="Delwiche C.F."/>
            <person name="Petrasek J."/>
            <person name="Van de Peer Y."/>
            <person name="Friml J."/>
            <person name="Beilby M."/>
            <person name="Dolan L."/>
            <person name="Kohara Y."/>
            <person name="Sugano S."/>
            <person name="Fujiyama A."/>
            <person name="Delaux P.-M."/>
            <person name="Quint M."/>
            <person name="TheiBen G."/>
            <person name="Hagemann M."/>
            <person name="Harholt J."/>
            <person name="Dunand C."/>
            <person name="Zachgo S."/>
            <person name="Langdale J."/>
            <person name="Maumus F."/>
            <person name="Straeten D.V.D."/>
            <person name="Gould S.B."/>
            <person name="Rensing S.A."/>
        </authorList>
    </citation>
    <scope>NUCLEOTIDE SEQUENCE [LARGE SCALE GENOMIC DNA]</scope>
    <source>
        <strain evidence="2 3">S276</strain>
    </source>
</reference>
<dbReference type="Proteomes" id="UP000265515">
    <property type="component" value="Unassembled WGS sequence"/>
</dbReference>
<gene>
    <name evidence="2" type="ORF">CBR_g166</name>
</gene>
<organism evidence="2 3">
    <name type="scientific">Chara braunii</name>
    <name type="common">Braun's stonewort</name>
    <dbReference type="NCBI Taxonomy" id="69332"/>
    <lineage>
        <taxon>Eukaryota</taxon>
        <taxon>Viridiplantae</taxon>
        <taxon>Streptophyta</taxon>
        <taxon>Charophyceae</taxon>
        <taxon>Charales</taxon>
        <taxon>Characeae</taxon>
        <taxon>Chara</taxon>
    </lineage>
</organism>
<feature type="region of interest" description="Disordered" evidence="1">
    <location>
        <begin position="77"/>
        <end position="98"/>
    </location>
</feature>
<proteinExistence type="predicted"/>
<dbReference type="Gramene" id="GBG58766">
    <property type="protein sequence ID" value="GBG58766"/>
    <property type="gene ID" value="CBR_g166"/>
</dbReference>
<comment type="caution">
    <text evidence="2">The sequence shown here is derived from an EMBL/GenBank/DDBJ whole genome shotgun (WGS) entry which is preliminary data.</text>
</comment>